<feature type="region of interest" description="Disordered" evidence="1">
    <location>
        <begin position="273"/>
        <end position="311"/>
    </location>
</feature>
<dbReference type="InterPro" id="IPR001387">
    <property type="entry name" value="Cro/C1-type_HTH"/>
</dbReference>
<feature type="region of interest" description="Disordered" evidence="1">
    <location>
        <begin position="122"/>
        <end position="149"/>
    </location>
</feature>
<dbReference type="PANTHER" id="PTHR34475:SF1">
    <property type="entry name" value="CYTOSKELETON PROTEIN RODZ"/>
    <property type="match status" value="1"/>
</dbReference>
<feature type="compositionally biased region" description="Low complexity" evidence="1">
    <location>
        <begin position="122"/>
        <end position="131"/>
    </location>
</feature>
<dbReference type="InterPro" id="IPR025194">
    <property type="entry name" value="RodZ-like_C"/>
</dbReference>
<proteinExistence type="predicted"/>
<keyword evidence="2" id="KW-1133">Transmembrane helix</keyword>
<reference evidence="5" key="1">
    <citation type="journal article" date="2019" name="Int. J. Syst. Evol. Microbiol.">
        <title>The Global Catalogue of Microorganisms (GCM) 10K type strain sequencing project: providing services to taxonomists for standard genome sequencing and annotation.</title>
        <authorList>
            <consortium name="The Broad Institute Genomics Platform"/>
            <consortium name="The Broad Institute Genome Sequencing Center for Infectious Disease"/>
            <person name="Wu L."/>
            <person name="Ma J."/>
        </authorList>
    </citation>
    <scope>NUCLEOTIDE SEQUENCE [LARGE SCALE GENOMIC DNA]</scope>
    <source>
        <strain evidence="5">NBRC 105857</strain>
    </source>
</reference>
<feature type="transmembrane region" description="Helical" evidence="2">
    <location>
        <begin position="161"/>
        <end position="182"/>
    </location>
</feature>
<keyword evidence="2" id="KW-0812">Transmembrane</keyword>
<keyword evidence="2" id="KW-0472">Membrane</keyword>
<dbReference type="RefSeq" id="WP_284280259.1">
    <property type="nucleotide sequence ID" value="NZ_BSOJ01000009.1"/>
</dbReference>
<evidence type="ECO:0000256" key="2">
    <source>
        <dbReference type="SAM" id="Phobius"/>
    </source>
</evidence>
<name>A0ABQ5YPG5_9BURK</name>
<dbReference type="Proteomes" id="UP001156664">
    <property type="component" value="Unassembled WGS sequence"/>
</dbReference>
<dbReference type="CDD" id="cd00093">
    <property type="entry name" value="HTH_XRE"/>
    <property type="match status" value="1"/>
</dbReference>
<accession>A0ABQ5YPG5</accession>
<gene>
    <name evidence="4" type="primary">rodZ</name>
    <name evidence="4" type="ORF">GCM10007875_09040</name>
</gene>
<evidence type="ECO:0000313" key="4">
    <source>
        <dbReference type="EMBL" id="GLR25816.1"/>
    </source>
</evidence>
<evidence type="ECO:0000256" key="1">
    <source>
        <dbReference type="SAM" id="MobiDB-lite"/>
    </source>
</evidence>
<dbReference type="Pfam" id="PF13464">
    <property type="entry name" value="RodZ_C"/>
    <property type="match status" value="1"/>
</dbReference>
<dbReference type="PANTHER" id="PTHR34475">
    <property type="match status" value="1"/>
</dbReference>
<organism evidence="4 5">
    <name type="scientific">Limnobacter litoralis</name>
    <dbReference type="NCBI Taxonomy" id="481366"/>
    <lineage>
        <taxon>Bacteria</taxon>
        <taxon>Pseudomonadati</taxon>
        <taxon>Pseudomonadota</taxon>
        <taxon>Betaproteobacteria</taxon>
        <taxon>Burkholderiales</taxon>
        <taxon>Burkholderiaceae</taxon>
        <taxon>Limnobacter</taxon>
    </lineage>
</organism>
<comment type="caution">
    <text evidence="4">The sequence shown here is derived from an EMBL/GenBank/DDBJ whole genome shotgun (WGS) entry which is preliminary data.</text>
</comment>
<dbReference type="InterPro" id="IPR050400">
    <property type="entry name" value="Bact_Cytoskel_RodZ"/>
</dbReference>
<dbReference type="EMBL" id="BSOJ01000009">
    <property type="protein sequence ID" value="GLR25816.1"/>
    <property type="molecule type" value="Genomic_DNA"/>
</dbReference>
<feature type="region of interest" description="Disordered" evidence="1">
    <location>
        <begin position="1"/>
        <end position="45"/>
    </location>
</feature>
<feature type="compositionally biased region" description="Basic and acidic residues" evidence="1">
    <location>
        <begin position="1"/>
        <end position="14"/>
    </location>
</feature>
<evidence type="ECO:0000259" key="3">
    <source>
        <dbReference type="Pfam" id="PF13464"/>
    </source>
</evidence>
<dbReference type="InterPro" id="IPR010982">
    <property type="entry name" value="Lambda_DNA-bd_dom_sf"/>
</dbReference>
<dbReference type="Gene3D" id="1.10.260.40">
    <property type="entry name" value="lambda repressor-like DNA-binding domains"/>
    <property type="match status" value="1"/>
</dbReference>
<feature type="domain" description="Cytoskeleton protein RodZ-like C-terminal" evidence="3">
    <location>
        <begin position="315"/>
        <end position="385"/>
    </location>
</feature>
<dbReference type="Pfam" id="PF13413">
    <property type="entry name" value="HTH_25"/>
    <property type="match status" value="1"/>
</dbReference>
<sequence length="387" mass="40252">MNENRATNDPEKYGAENNLNAAKPAEASVPSPERHPNLTLLESGQNPGELLKSAREKMGLSLSDISVQTKINERQLRAIESGIVEKLPPETFAKAFIKSYCKVVRLEAGPVLRAFGFEATPAGTATPSASADPNRGEPKMPSSSRRLSSLSFDRKPVKRRLGLMIVLAALVVLAVFYIPVFMEGHGDKAASQPVASLPANVEPVPQAPVNSEPVPIGQAVLPGVESSAATTAPAASAPAPASVGNPVFPAIQAENQKAVQAAAAAQAPASPAPVAPAATEADTSTKSAKSAVPASAQGDTTTVAGVGKPDSNLKFSFDDQSWVTVRDANDKVLLSQMNSPGSTMQVRGQAPFKVIVGNAKTVKLTMNGKPVDLTSSIRGEVARLTLE</sequence>
<evidence type="ECO:0000313" key="5">
    <source>
        <dbReference type="Proteomes" id="UP001156664"/>
    </source>
</evidence>
<protein>
    <submittedName>
        <fullName evidence="4">Cytoskeleton protein RodZ</fullName>
    </submittedName>
</protein>
<keyword evidence="5" id="KW-1185">Reference proteome</keyword>